<organism evidence="2 3">
    <name type="scientific">Portunus trituberculatus</name>
    <name type="common">Swimming crab</name>
    <name type="synonym">Neptunus trituberculatus</name>
    <dbReference type="NCBI Taxonomy" id="210409"/>
    <lineage>
        <taxon>Eukaryota</taxon>
        <taxon>Metazoa</taxon>
        <taxon>Ecdysozoa</taxon>
        <taxon>Arthropoda</taxon>
        <taxon>Crustacea</taxon>
        <taxon>Multicrustacea</taxon>
        <taxon>Malacostraca</taxon>
        <taxon>Eumalacostraca</taxon>
        <taxon>Eucarida</taxon>
        <taxon>Decapoda</taxon>
        <taxon>Pleocyemata</taxon>
        <taxon>Brachyura</taxon>
        <taxon>Eubrachyura</taxon>
        <taxon>Portunoidea</taxon>
        <taxon>Portunidae</taxon>
        <taxon>Portuninae</taxon>
        <taxon>Portunus</taxon>
    </lineage>
</organism>
<accession>A0A5B7EAC0</accession>
<feature type="compositionally biased region" description="Polar residues" evidence="1">
    <location>
        <begin position="73"/>
        <end position="83"/>
    </location>
</feature>
<proteinExistence type="predicted"/>
<keyword evidence="3" id="KW-1185">Reference proteome</keyword>
<sequence length="93" mass="9888">MPAQPWQRRGASPAAGDGRAGVPCRRRLHLPTMSEPHTDNNGASQKADEATKATPQHPTAATRPCRCLAAAGQHQTTTPPGSTKTRKQRLAVD</sequence>
<feature type="region of interest" description="Disordered" evidence="1">
    <location>
        <begin position="1"/>
        <end position="93"/>
    </location>
</feature>
<name>A0A5B7EAC0_PORTR</name>
<evidence type="ECO:0000313" key="3">
    <source>
        <dbReference type="Proteomes" id="UP000324222"/>
    </source>
</evidence>
<evidence type="ECO:0000313" key="2">
    <source>
        <dbReference type="EMBL" id="MPC31150.1"/>
    </source>
</evidence>
<dbReference type="AlphaFoldDB" id="A0A5B7EAC0"/>
<comment type="caution">
    <text evidence="2">The sequence shown here is derived from an EMBL/GenBank/DDBJ whole genome shotgun (WGS) entry which is preliminary data.</text>
</comment>
<reference evidence="2 3" key="1">
    <citation type="submission" date="2019-05" db="EMBL/GenBank/DDBJ databases">
        <title>Another draft genome of Portunus trituberculatus and its Hox gene families provides insights of decapod evolution.</title>
        <authorList>
            <person name="Jeong J.-H."/>
            <person name="Song I."/>
            <person name="Kim S."/>
            <person name="Choi T."/>
            <person name="Kim D."/>
            <person name="Ryu S."/>
            <person name="Kim W."/>
        </authorList>
    </citation>
    <scope>NUCLEOTIDE SEQUENCE [LARGE SCALE GENOMIC DNA]</scope>
    <source>
        <tissue evidence="2">Muscle</tissue>
    </source>
</reference>
<protein>
    <submittedName>
        <fullName evidence="2">Uncharacterized protein</fullName>
    </submittedName>
</protein>
<gene>
    <name evidence="2" type="ORF">E2C01_024430</name>
</gene>
<evidence type="ECO:0000256" key="1">
    <source>
        <dbReference type="SAM" id="MobiDB-lite"/>
    </source>
</evidence>
<dbReference type="EMBL" id="VSRR010002376">
    <property type="protein sequence ID" value="MPC31150.1"/>
    <property type="molecule type" value="Genomic_DNA"/>
</dbReference>
<dbReference type="Proteomes" id="UP000324222">
    <property type="component" value="Unassembled WGS sequence"/>
</dbReference>
<feature type="compositionally biased region" description="Basic residues" evidence="1">
    <location>
        <begin position="84"/>
        <end position="93"/>
    </location>
</feature>